<dbReference type="Proteomes" id="UP000009131">
    <property type="component" value="Unassembled WGS sequence"/>
</dbReference>
<feature type="region of interest" description="Disordered" evidence="2">
    <location>
        <begin position="96"/>
        <end position="127"/>
    </location>
</feature>
<reference evidence="4 5" key="1">
    <citation type="journal article" date="2011" name="J. Gen. Appl. Microbiol.">
        <title>Draft genome sequencing of the enigmatic basidiomycete Mixia osmundae.</title>
        <authorList>
            <person name="Nishida H."/>
            <person name="Nagatsuka Y."/>
            <person name="Sugiyama J."/>
        </authorList>
    </citation>
    <scope>NUCLEOTIDE SEQUENCE [LARGE SCALE GENOMIC DNA]</scope>
    <source>
        <strain evidence="5">CBS 9802 / IAM 14324 / JCM 22182 / KY 12970</strain>
    </source>
</reference>
<dbReference type="InterPro" id="IPR024626">
    <property type="entry name" value="Kri1-like_C"/>
</dbReference>
<keyword evidence="5" id="KW-1185">Reference proteome</keyword>
<feature type="region of interest" description="Disordered" evidence="2">
    <location>
        <begin position="606"/>
        <end position="690"/>
    </location>
</feature>
<feature type="compositionally biased region" description="Acidic residues" evidence="2">
    <location>
        <begin position="508"/>
        <end position="517"/>
    </location>
</feature>
<evidence type="ECO:0000313" key="4">
    <source>
        <dbReference type="EMBL" id="GAA94919.1"/>
    </source>
</evidence>
<reference evidence="4 5" key="2">
    <citation type="journal article" date="2012" name="Open Biol.">
        <title>Characteristics of nucleosomes and linker DNA regions on the genome of the basidiomycete Mixia osmundae revealed by mono- and dinucleosome mapping.</title>
        <authorList>
            <person name="Nishida H."/>
            <person name="Kondo S."/>
            <person name="Matsumoto T."/>
            <person name="Suzuki Y."/>
            <person name="Yoshikawa H."/>
            <person name="Taylor T.D."/>
            <person name="Sugiyama J."/>
        </authorList>
    </citation>
    <scope>NUCLEOTIDE SEQUENCE [LARGE SCALE GENOMIC DNA]</scope>
    <source>
        <strain evidence="5">CBS 9802 / IAM 14324 / JCM 22182 / KY 12970</strain>
    </source>
</reference>
<dbReference type="GO" id="GO:0005730">
    <property type="term" value="C:nucleolus"/>
    <property type="evidence" value="ECO:0007669"/>
    <property type="project" value="TreeGrafter"/>
</dbReference>
<evidence type="ECO:0000313" key="5">
    <source>
        <dbReference type="Proteomes" id="UP000009131"/>
    </source>
</evidence>
<comment type="caution">
    <text evidence="4">The sequence shown here is derived from an EMBL/GenBank/DDBJ whole genome shotgun (WGS) entry which is preliminary data.</text>
</comment>
<feature type="compositionally biased region" description="Acidic residues" evidence="2">
    <location>
        <begin position="50"/>
        <end position="65"/>
    </location>
</feature>
<protein>
    <recommendedName>
        <fullName evidence="3">Kri1-like C-terminal domain-containing protein</fullName>
    </recommendedName>
</protein>
<dbReference type="InterPro" id="IPR018034">
    <property type="entry name" value="Kri1"/>
</dbReference>
<feature type="region of interest" description="Disordered" evidence="2">
    <location>
        <begin position="285"/>
        <end position="319"/>
    </location>
</feature>
<feature type="compositionally biased region" description="Basic and acidic residues" evidence="2">
    <location>
        <begin position="27"/>
        <end position="36"/>
    </location>
</feature>
<evidence type="ECO:0000259" key="3">
    <source>
        <dbReference type="Pfam" id="PF12936"/>
    </source>
</evidence>
<sequence>MDLFDEPEASTSTHTNGFKLNSNYAEQYERRKRGEELTQLQDRYGRDYVPEDEESTEYSSEDSDAELVTPQVDAAILKTIARIKRGDTALYDDASKTKRWFEEEEQRNAQSAARTSKGKQKAKESKPVYLKDFQRQAILAAGNGDAEDVHERPTPAEEAVRLQRETADAFRNALNDDADSDEDVLLVQREDTEAGEEDEDEAYRRFLLESVGEADVEAALRSASDASKSLDAMPVASTSKVKRVRDKKNVARPEKPAEDPDAFLRNYILDRGWLDKSSRKLPSYSEMVEEPARKAPVELEDPVPPQTRVDEAFDSEDEEYEERADEYETKYNFRFEQEAGADLVTHARDAAANASVRREDETRKKSRELVKARKAELKAKKAAELDRLRDLKSREIQDKLAKLAETMGRQDLLQTDIDLEGEFDPDKHDQMMQRIFDEQYYADQATDADGKPIWEDDIDITDIVGEEQAADYEPGGDAYDPLEPSSGKKKEKKKRKDKKSKKRAREAEEAEENVDVDPAERKRQLDKLVQEYDKLNYGDLAGTTPTRFHYTQVPPSGFDLTPAEILMATDQELNSYVGLRKIAPYRFDDDTKKSKKKRLRDLRKNLSSREWGAQVPQDADLPVYPRKSKRPKLEKSDKRSQKPNQDVNGDTTIGAEQVASEPTAAPAKKRAGKSERKKAKLQSATAIAEV</sequence>
<dbReference type="PANTHER" id="PTHR14490:SF5">
    <property type="entry name" value="PROTEIN KRI1 HOMOLOG"/>
    <property type="match status" value="1"/>
</dbReference>
<feature type="region of interest" description="Disordered" evidence="2">
    <location>
        <begin position="222"/>
        <end position="258"/>
    </location>
</feature>
<feature type="compositionally biased region" description="Polar residues" evidence="2">
    <location>
        <begin position="9"/>
        <end position="25"/>
    </location>
</feature>
<dbReference type="FunCoup" id="G7DWF9">
    <property type="interactions" value="244"/>
</dbReference>
<name>G7DWF9_MIXOS</name>
<dbReference type="GO" id="GO:0030686">
    <property type="term" value="C:90S preribosome"/>
    <property type="evidence" value="ECO:0007669"/>
    <property type="project" value="TreeGrafter"/>
</dbReference>
<dbReference type="HOGENOM" id="CLU_009647_2_0_1"/>
<organism evidence="4 5">
    <name type="scientific">Mixia osmundae (strain CBS 9802 / IAM 14324 / JCM 22182 / KY 12970)</name>
    <dbReference type="NCBI Taxonomy" id="764103"/>
    <lineage>
        <taxon>Eukaryota</taxon>
        <taxon>Fungi</taxon>
        <taxon>Dikarya</taxon>
        <taxon>Basidiomycota</taxon>
        <taxon>Pucciniomycotina</taxon>
        <taxon>Mixiomycetes</taxon>
        <taxon>Mixiales</taxon>
        <taxon>Mixiaceae</taxon>
        <taxon>Mixia</taxon>
    </lineage>
</organism>
<feature type="compositionally biased region" description="Basic and acidic residues" evidence="2">
    <location>
        <begin position="247"/>
        <end position="258"/>
    </location>
</feature>
<dbReference type="Pfam" id="PF05178">
    <property type="entry name" value="Kri1"/>
    <property type="match status" value="1"/>
</dbReference>
<accession>G7DWF9</accession>
<dbReference type="eggNOG" id="KOG2409">
    <property type="taxonomic scope" value="Eukaryota"/>
</dbReference>
<dbReference type="EMBL" id="BABT02000052">
    <property type="protein sequence ID" value="GAA94919.1"/>
    <property type="molecule type" value="Genomic_DNA"/>
</dbReference>
<feature type="domain" description="Kri1-like C-terminal" evidence="3">
    <location>
        <begin position="524"/>
        <end position="603"/>
    </location>
</feature>
<proteinExistence type="inferred from homology"/>
<dbReference type="GO" id="GO:0000447">
    <property type="term" value="P:endonucleolytic cleavage in ITS1 to separate SSU-rRNA from 5.8S rRNA and LSU-rRNA from tricistronic rRNA transcript (SSU-rRNA, 5.8S rRNA, LSU-rRNA)"/>
    <property type="evidence" value="ECO:0007669"/>
    <property type="project" value="TreeGrafter"/>
</dbReference>
<feature type="compositionally biased region" description="Basic residues" evidence="2">
    <location>
        <begin position="487"/>
        <end position="504"/>
    </location>
</feature>
<dbReference type="AlphaFoldDB" id="G7DWF9"/>
<dbReference type="PANTHER" id="PTHR14490">
    <property type="entry name" value="ZINC FINGER, ZZ TYPE"/>
    <property type="match status" value="1"/>
</dbReference>
<feature type="compositionally biased region" description="Polar residues" evidence="2">
    <location>
        <begin position="642"/>
        <end position="651"/>
    </location>
</feature>
<gene>
    <name evidence="4" type="primary">Mo01574</name>
    <name evidence="4" type="ORF">E5Q_01574</name>
</gene>
<feature type="region of interest" description="Disordered" evidence="2">
    <location>
        <begin position="1"/>
        <end position="67"/>
    </location>
</feature>
<evidence type="ECO:0000256" key="1">
    <source>
        <dbReference type="ARBA" id="ARBA00007473"/>
    </source>
</evidence>
<dbReference type="OMA" id="WDNYDPR"/>
<evidence type="ECO:0000256" key="2">
    <source>
        <dbReference type="SAM" id="MobiDB-lite"/>
    </source>
</evidence>
<dbReference type="STRING" id="764103.G7DWF9"/>
<dbReference type="InParanoid" id="G7DWF9"/>
<comment type="similarity">
    <text evidence="1">Belongs to the KRI1 family.</text>
</comment>
<feature type="region of interest" description="Disordered" evidence="2">
    <location>
        <begin position="471"/>
        <end position="525"/>
    </location>
</feature>
<feature type="compositionally biased region" description="Basic and acidic residues" evidence="2">
    <location>
        <begin position="631"/>
        <end position="640"/>
    </location>
</feature>
<feature type="compositionally biased region" description="Basic residues" evidence="2">
    <location>
        <begin position="667"/>
        <end position="680"/>
    </location>
</feature>
<dbReference type="Pfam" id="PF12936">
    <property type="entry name" value="Kri1_C"/>
    <property type="match status" value="1"/>
</dbReference>
<dbReference type="RefSeq" id="XP_014565896.1">
    <property type="nucleotide sequence ID" value="XM_014710410.1"/>
</dbReference>
<dbReference type="OrthoDB" id="10252032at2759"/>